<evidence type="ECO:0000259" key="4">
    <source>
        <dbReference type="PROSITE" id="PS50994"/>
    </source>
</evidence>
<evidence type="ECO:0000256" key="2">
    <source>
        <dbReference type="ARBA" id="ARBA00022801"/>
    </source>
</evidence>
<keyword evidence="6" id="KW-1185">Reference proteome</keyword>
<keyword evidence="2" id="KW-0378">Hydrolase</keyword>
<dbReference type="EMBL" id="BQNB010019501">
    <property type="protein sequence ID" value="GJT85959.1"/>
    <property type="molecule type" value="Genomic_DNA"/>
</dbReference>
<dbReference type="InterPro" id="IPR039537">
    <property type="entry name" value="Retrotran_Ty1/copia-like"/>
</dbReference>
<feature type="compositionally biased region" description="Polar residues" evidence="3">
    <location>
        <begin position="457"/>
        <end position="477"/>
    </location>
</feature>
<evidence type="ECO:0000313" key="6">
    <source>
        <dbReference type="Proteomes" id="UP001151760"/>
    </source>
</evidence>
<keyword evidence="1" id="KW-0479">Metal-binding</keyword>
<feature type="compositionally biased region" description="Polar residues" evidence="3">
    <location>
        <begin position="1480"/>
        <end position="1497"/>
    </location>
</feature>
<dbReference type="InterPro" id="IPR012337">
    <property type="entry name" value="RNaseH-like_sf"/>
</dbReference>
<dbReference type="SUPFAM" id="SSF56672">
    <property type="entry name" value="DNA/RNA polymerases"/>
    <property type="match status" value="1"/>
</dbReference>
<reference evidence="5" key="2">
    <citation type="submission" date="2022-01" db="EMBL/GenBank/DDBJ databases">
        <authorList>
            <person name="Yamashiro T."/>
            <person name="Shiraishi A."/>
            <person name="Satake H."/>
            <person name="Nakayama K."/>
        </authorList>
    </citation>
    <scope>NUCLEOTIDE SEQUENCE</scope>
</reference>
<dbReference type="Pfam" id="PF07727">
    <property type="entry name" value="RVT_2"/>
    <property type="match status" value="1"/>
</dbReference>
<feature type="region of interest" description="Disordered" evidence="3">
    <location>
        <begin position="182"/>
        <end position="204"/>
    </location>
</feature>
<dbReference type="PROSITE" id="PS50994">
    <property type="entry name" value="INTEGRASE"/>
    <property type="match status" value="1"/>
</dbReference>
<dbReference type="InterPro" id="IPR001584">
    <property type="entry name" value="Integrase_cat-core"/>
</dbReference>
<dbReference type="InterPro" id="IPR036397">
    <property type="entry name" value="RNaseH_sf"/>
</dbReference>
<organism evidence="5 6">
    <name type="scientific">Tanacetum coccineum</name>
    <dbReference type="NCBI Taxonomy" id="301880"/>
    <lineage>
        <taxon>Eukaryota</taxon>
        <taxon>Viridiplantae</taxon>
        <taxon>Streptophyta</taxon>
        <taxon>Embryophyta</taxon>
        <taxon>Tracheophyta</taxon>
        <taxon>Spermatophyta</taxon>
        <taxon>Magnoliopsida</taxon>
        <taxon>eudicotyledons</taxon>
        <taxon>Gunneridae</taxon>
        <taxon>Pentapetalae</taxon>
        <taxon>asterids</taxon>
        <taxon>campanulids</taxon>
        <taxon>Asterales</taxon>
        <taxon>Asteraceae</taxon>
        <taxon>Asteroideae</taxon>
        <taxon>Anthemideae</taxon>
        <taxon>Anthemidinae</taxon>
        <taxon>Tanacetum</taxon>
    </lineage>
</organism>
<feature type="domain" description="Integrase catalytic" evidence="4">
    <location>
        <begin position="854"/>
        <end position="1040"/>
    </location>
</feature>
<sequence>MHAVPPPMTGNYMPPEPDRESNSSVETLESVPKPVVVEPKVVNQPKVWSDAPIIEEYESNSDDEYVIQPSKEQEKPSFAFVNIVESFVVKCAHILVWHHQVVVAAIHQIFSNIRVLDIKGFTAGKFGRFAAMAAISSYPLAYLSKPQNKKLITFWILLSLQKNCDYPQFGIATFAAMLEGLRSDDENPPPPPPQTPTQQAPHTVSTIKLHILKKDTNGVIKVMPPKTAEEILAKERERKARTTLLMALPEDHLEKFHKMNDAKETWDANKSKFEGLHKVYDSSKSYEINLRFMVAGVSTEDANHKFLRTKGTTLVDLDKEIQANTPHIKNDDKTDVLTYHKKLLAEAVKEKEELKTKLENFQSSSKGLSKLLNSQMSTRDKSGLGYGDQVHNGVLSYENEVFQSVFDSRSSDVEDSPVHDRFANVEGMHAVPPPMTGNYMPSGPDREVDDSMFTYGPKQSKTSESDTQTSNFDSCESNSSVETLESVPEPVVVEPKVVSQPKVWSDAPIIEEYESDSDDEYVIQPSKEQEKPSFAFVNTVKHVKTPRETVKEQNTYSPSPKADKRDWNGLMSKRLGLGYGFTKKACFVCGSFSHLIRDCDFHEKRMAKQVELNKKKGKGTGQGENRPVWNNVQRLNHQNKFVPKAVLTKTGIFLVNTARQNLSSKAATTSTAMLLGAKGKLLLSPQQVVIGDPKDITGTKSPNTILDQALDNPQRDLKNKGIVDSGCSRHMTMNKAYLVEYQDYNGGPVAFGELHHFNLFSVSQMCDKKNKVLFTDTECLVLSPDFKLPDENQVLLRVPRQNNMYSFNLENIVPTRGLACLIAKATFDESNKWHRRLGHVNFKNLNKLVKGNLVRGLPSNIFQNDHTCVACQKGKQHKASCKAKMTTSVRSINHKTYCLVITDDFSRFSWVFFLRTKDETSGILKDFIRQIKNQLNQKVKTIRCYNGTEFKNRDIIEFCGSKGIKREYSNARTLKQNGVVKRKNKTLIEAARTMLANSFLPNTFWAGLEALVLLAMVLNRVYTGYMMTGNFEMETEPAQEYFVLPEEINECATYKDDSQIPVLEDIYGNSNDGIFTNASYDDEGAVADFTNLESTVNVDALQEELLQFKIQKVWILVDLPYRKKAIGNKWVYKNKQDERDVVVRNKARIEAIRIFLAFASYMGFIVYQMDVKSAFLYGTIDEEVYVSQPPGFVDPKFPKKVYKVVKALYGLHQAPRRGTIDKILFIKKDKNDIMLVQVYVDDIIFGSTKRSWCDEFEALMKSRFQMSSMGELTFFLGLQVKQKEDGIFISQDKYVAEILKKFDFASVKTASTPIETQKPLAKDEEAANVDVHLYRPLIGSLMYLTASRPDIMFAVCACSRFQVTPKTSHLHAVKRIFSDYVGENLDKKSTTGDCQFLVGDLFHGSARSKQLWLLLLQRQSMLLLPTVNPVFHSKTKHIEIRHQFIRDAYDKKLIQVLKIRTDDNVADLLTKAFDVNTGSPKLSTTRPKLNTGRTKLSTARPKLSTDSTKIERQTTTGKESLNLFMADSLPKTIQSNDPPLSRGYILGSGEDSLKLMELMAYCTNLCEFVSKKNRRIK</sequence>
<gene>
    <name evidence="5" type="ORF">Tco_1067676</name>
</gene>
<proteinExistence type="predicted"/>
<accession>A0ABQ5HDJ8</accession>
<evidence type="ECO:0000256" key="3">
    <source>
        <dbReference type="SAM" id="MobiDB-lite"/>
    </source>
</evidence>
<dbReference type="PANTHER" id="PTHR42648:SF32">
    <property type="entry name" value="RIBONUCLEASE H-LIKE DOMAIN, GAG-PRE-INTEGRASE DOMAIN PROTEIN-RELATED"/>
    <property type="match status" value="1"/>
</dbReference>
<dbReference type="Gene3D" id="3.30.420.10">
    <property type="entry name" value="Ribonuclease H-like superfamily/Ribonuclease H"/>
    <property type="match status" value="1"/>
</dbReference>
<reference evidence="5" key="1">
    <citation type="journal article" date="2022" name="Int. J. Mol. Sci.">
        <title>Draft Genome of Tanacetum Coccineum: Genomic Comparison of Closely Related Tanacetum-Family Plants.</title>
        <authorList>
            <person name="Yamashiro T."/>
            <person name="Shiraishi A."/>
            <person name="Nakayama K."/>
            <person name="Satake H."/>
        </authorList>
    </citation>
    <scope>NUCLEOTIDE SEQUENCE</scope>
</reference>
<feature type="region of interest" description="Disordered" evidence="3">
    <location>
        <begin position="1"/>
        <end position="29"/>
    </location>
</feature>
<dbReference type="PANTHER" id="PTHR42648">
    <property type="entry name" value="TRANSPOSASE, PUTATIVE-RELATED"/>
    <property type="match status" value="1"/>
</dbReference>
<protein>
    <submittedName>
        <fullName evidence="5">Ribonuclease H-like domain-containing protein</fullName>
    </submittedName>
</protein>
<dbReference type="SUPFAM" id="SSF53098">
    <property type="entry name" value="Ribonuclease H-like"/>
    <property type="match status" value="1"/>
</dbReference>
<dbReference type="InterPro" id="IPR013103">
    <property type="entry name" value="RVT_2"/>
</dbReference>
<dbReference type="InterPro" id="IPR025724">
    <property type="entry name" value="GAG-pre-integrase_dom"/>
</dbReference>
<dbReference type="InterPro" id="IPR043502">
    <property type="entry name" value="DNA/RNA_pol_sf"/>
</dbReference>
<comment type="caution">
    <text evidence="5">The sequence shown here is derived from an EMBL/GenBank/DDBJ whole genome shotgun (WGS) entry which is preliminary data.</text>
</comment>
<name>A0ABQ5HDJ8_9ASTR</name>
<dbReference type="Proteomes" id="UP001151760">
    <property type="component" value="Unassembled WGS sequence"/>
</dbReference>
<evidence type="ECO:0000313" key="5">
    <source>
        <dbReference type="EMBL" id="GJT85959.1"/>
    </source>
</evidence>
<feature type="region of interest" description="Disordered" evidence="3">
    <location>
        <begin position="1480"/>
        <end position="1508"/>
    </location>
</feature>
<feature type="region of interest" description="Disordered" evidence="3">
    <location>
        <begin position="454"/>
        <end position="477"/>
    </location>
</feature>
<evidence type="ECO:0000256" key="1">
    <source>
        <dbReference type="ARBA" id="ARBA00022723"/>
    </source>
</evidence>
<dbReference type="Pfam" id="PF00665">
    <property type="entry name" value="rve"/>
    <property type="match status" value="1"/>
</dbReference>
<feature type="region of interest" description="Disordered" evidence="3">
    <location>
        <begin position="546"/>
        <end position="565"/>
    </location>
</feature>
<dbReference type="Pfam" id="PF13976">
    <property type="entry name" value="gag_pre-integrs"/>
    <property type="match status" value="1"/>
</dbReference>
<dbReference type="CDD" id="cd09272">
    <property type="entry name" value="RNase_HI_RT_Ty1"/>
    <property type="match status" value="1"/>
</dbReference>